<feature type="coiled-coil region" evidence="1">
    <location>
        <begin position="61"/>
        <end position="101"/>
    </location>
</feature>
<name>A0A7C2I130_9THEO</name>
<dbReference type="AlphaFoldDB" id="A0A7C2I130"/>
<proteinExistence type="predicted"/>
<keyword evidence="1" id="KW-0175">Coiled coil</keyword>
<evidence type="ECO:0000313" key="2">
    <source>
        <dbReference type="EMBL" id="HEL65374.1"/>
    </source>
</evidence>
<comment type="caution">
    <text evidence="2">The sequence shown here is derived from an EMBL/GenBank/DDBJ whole genome shotgun (WGS) entry which is preliminary data.</text>
</comment>
<reference evidence="2" key="1">
    <citation type="journal article" date="2020" name="mSystems">
        <title>Genome- and Community-Level Interaction Insights into Carbon Utilization and Element Cycling Functions of Hydrothermarchaeota in Hydrothermal Sediment.</title>
        <authorList>
            <person name="Zhou Z."/>
            <person name="Liu Y."/>
            <person name="Xu W."/>
            <person name="Pan J."/>
            <person name="Luo Z.H."/>
            <person name="Li M."/>
        </authorList>
    </citation>
    <scope>NUCLEOTIDE SEQUENCE [LARGE SCALE GENOMIC DNA]</scope>
    <source>
        <strain evidence="2">SpSt-300</strain>
    </source>
</reference>
<protein>
    <submittedName>
        <fullName evidence="2">Uncharacterized protein</fullName>
    </submittedName>
</protein>
<evidence type="ECO:0000256" key="1">
    <source>
        <dbReference type="SAM" id="Coils"/>
    </source>
</evidence>
<gene>
    <name evidence="2" type="ORF">ENQ34_01650</name>
</gene>
<organism evidence="2">
    <name type="scientific">Ammonifex degensii</name>
    <dbReference type="NCBI Taxonomy" id="42838"/>
    <lineage>
        <taxon>Bacteria</taxon>
        <taxon>Bacillati</taxon>
        <taxon>Bacillota</taxon>
        <taxon>Clostridia</taxon>
        <taxon>Thermoanaerobacterales</taxon>
        <taxon>Thermoanaerobacteraceae</taxon>
        <taxon>Ammonifex</taxon>
    </lineage>
</organism>
<dbReference type="EMBL" id="DSMU01000109">
    <property type="protein sequence ID" value="HEL65374.1"/>
    <property type="molecule type" value="Genomic_DNA"/>
</dbReference>
<sequence>MLYIKEVLLHNVPMKKKKPNKTLSKKTIIQPPAMEPERQSLCSAQNSCSISGTSCPCPTLIAMLEEEARLFEEKVRLLKEKARLEAESAELQRMLLARQQKDRR</sequence>
<accession>A0A7C2I130</accession>